<sequence>MLQIADMMHQRTWGMCLVCEGKFTFENPRDFVRHLRSEHCTKEGGSFVCRYGRNGVCPSLPVEGVSDVDYEAHVEKHHVGTSVKKGFVELQYFEVDHSGVTNYNIIQ</sequence>
<organism evidence="1 2">
    <name type="scientific">Paramuricea clavata</name>
    <name type="common">Red gorgonian</name>
    <name type="synonym">Violescent sea-whip</name>
    <dbReference type="NCBI Taxonomy" id="317549"/>
    <lineage>
        <taxon>Eukaryota</taxon>
        <taxon>Metazoa</taxon>
        <taxon>Cnidaria</taxon>
        <taxon>Anthozoa</taxon>
        <taxon>Octocorallia</taxon>
        <taxon>Malacalcyonacea</taxon>
        <taxon>Plexauridae</taxon>
        <taxon>Paramuricea</taxon>
    </lineage>
</organism>
<gene>
    <name evidence="1" type="ORF">PACLA_8A062023</name>
</gene>
<name>A0A7D9J8I7_PARCT</name>
<reference evidence="1" key="1">
    <citation type="submission" date="2020-04" db="EMBL/GenBank/DDBJ databases">
        <authorList>
            <person name="Alioto T."/>
            <person name="Alioto T."/>
            <person name="Gomez Garrido J."/>
        </authorList>
    </citation>
    <scope>NUCLEOTIDE SEQUENCE</scope>
    <source>
        <strain evidence="1">A484AB</strain>
    </source>
</reference>
<dbReference type="EMBL" id="CACRXK020012820">
    <property type="protein sequence ID" value="CAB4024065.1"/>
    <property type="molecule type" value="Genomic_DNA"/>
</dbReference>
<dbReference type="OrthoDB" id="10259024at2759"/>
<evidence type="ECO:0000313" key="2">
    <source>
        <dbReference type="Proteomes" id="UP001152795"/>
    </source>
</evidence>
<evidence type="ECO:0000313" key="1">
    <source>
        <dbReference type="EMBL" id="CAB4024065.1"/>
    </source>
</evidence>
<protein>
    <submittedName>
        <fullName evidence="1">Vacuolar sorting-associated 54</fullName>
    </submittedName>
</protein>
<dbReference type="Proteomes" id="UP001152795">
    <property type="component" value="Unassembled WGS sequence"/>
</dbReference>
<dbReference type="AlphaFoldDB" id="A0A7D9J8I7"/>
<accession>A0A7D9J8I7</accession>
<proteinExistence type="predicted"/>
<comment type="caution">
    <text evidence="1">The sequence shown here is derived from an EMBL/GenBank/DDBJ whole genome shotgun (WGS) entry which is preliminary data.</text>
</comment>
<keyword evidence="2" id="KW-1185">Reference proteome</keyword>